<accession>A0AAE0XDK0</accession>
<evidence type="ECO:0000256" key="1">
    <source>
        <dbReference type="SAM" id="MobiDB-lite"/>
    </source>
</evidence>
<comment type="caution">
    <text evidence="2">The sequence shown here is derived from an EMBL/GenBank/DDBJ whole genome shotgun (WGS) entry which is preliminary data.</text>
</comment>
<sequence length="564" mass="61888">MDITSSRLKKVAPATTAGPGNLSQVVTYSTRIVDKISDVVRSMNISPVSCIKSGTVESLGNSLVVDEAKFATGDVNIGVSVRVTNHMSTSSSDAKFIPPQADEMDSKKFLETYGDCYVSGFVTGGDLHGLVSIKALDPSRRDRIVAMLNPQPNGLSVFDPEAEHAEYSFLARGSETGIAVHWSGGGKIKLDTEKWSLKKLLRVAAAFPTRAAKANIKVPRFDALQPFPVMQYTYDLLDDYMHHKANLRRLQATIANPNDYERGPGKDPFDVNLKSLLEQQSLIKEQMSKISSVVTALNLHPTHAPDTELKPPELWTARLPTSREGESAMDVDMDAEDAEEPPQKSTTESEQESLTLASGSGLSPTPPSLPAFVNSRRNRLKYQNYRFEYAVNGPNDSAGDAFNDAITLERWSSRSPASWWPRRLEIYMDPSSAAGKPHHRQEIQTVELSYHDPGLFLHHGRHSRFRSRVRIAMELAPGERINVVQIGKCNEHLSAGGVVFFEASTTDGKCIRVGKVPNEGCEMIKSYYPPDEFTGLKGFWGAVDVGSCASLPLFRGKSEGVGGM</sequence>
<feature type="compositionally biased region" description="Polar residues" evidence="1">
    <location>
        <begin position="343"/>
        <end position="357"/>
    </location>
</feature>
<organism evidence="2 3">
    <name type="scientific">Podospora appendiculata</name>
    <dbReference type="NCBI Taxonomy" id="314037"/>
    <lineage>
        <taxon>Eukaryota</taxon>
        <taxon>Fungi</taxon>
        <taxon>Dikarya</taxon>
        <taxon>Ascomycota</taxon>
        <taxon>Pezizomycotina</taxon>
        <taxon>Sordariomycetes</taxon>
        <taxon>Sordariomycetidae</taxon>
        <taxon>Sordariales</taxon>
        <taxon>Podosporaceae</taxon>
        <taxon>Podospora</taxon>
    </lineage>
</organism>
<feature type="compositionally biased region" description="Acidic residues" evidence="1">
    <location>
        <begin position="327"/>
        <end position="340"/>
    </location>
</feature>
<gene>
    <name evidence="2" type="ORF">B0T22DRAFT_516074</name>
</gene>
<feature type="region of interest" description="Disordered" evidence="1">
    <location>
        <begin position="322"/>
        <end position="372"/>
    </location>
</feature>
<dbReference type="Proteomes" id="UP001270362">
    <property type="component" value="Unassembled WGS sequence"/>
</dbReference>
<keyword evidence="3" id="KW-1185">Reference proteome</keyword>
<evidence type="ECO:0000313" key="2">
    <source>
        <dbReference type="EMBL" id="KAK3690521.1"/>
    </source>
</evidence>
<reference evidence="2" key="2">
    <citation type="submission" date="2023-06" db="EMBL/GenBank/DDBJ databases">
        <authorList>
            <consortium name="Lawrence Berkeley National Laboratory"/>
            <person name="Haridas S."/>
            <person name="Hensen N."/>
            <person name="Bonometti L."/>
            <person name="Westerberg I."/>
            <person name="Brannstrom I.O."/>
            <person name="Guillou S."/>
            <person name="Cros-Aarteil S."/>
            <person name="Calhoun S."/>
            <person name="Kuo A."/>
            <person name="Mondo S."/>
            <person name="Pangilinan J."/>
            <person name="Riley R."/>
            <person name="Labutti K."/>
            <person name="Andreopoulos B."/>
            <person name="Lipzen A."/>
            <person name="Chen C."/>
            <person name="Yanf M."/>
            <person name="Daum C."/>
            <person name="Ng V."/>
            <person name="Clum A."/>
            <person name="Steindorff A."/>
            <person name="Ohm R."/>
            <person name="Martin F."/>
            <person name="Silar P."/>
            <person name="Natvig D."/>
            <person name="Lalanne C."/>
            <person name="Gautier V."/>
            <person name="Ament-Velasquez S.L."/>
            <person name="Kruys A."/>
            <person name="Hutchinson M.I."/>
            <person name="Powell A.J."/>
            <person name="Barry K."/>
            <person name="Miller A.N."/>
            <person name="Grigoriev I.V."/>
            <person name="Debuchy R."/>
            <person name="Gladieux P."/>
            <person name="Thoren M.H."/>
            <person name="Johannesson H."/>
        </authorList>
    </citation>
    <scope>NUCLEOTIDE SEQUENCE</scope>
    <source>
        <strain evidence="2">CBS 314.62</strain>
    </source>
</reference>
<protein>
    <submittedName>
        <fullName evidence="2">Uncharacterized protein</fullName>
    </submittedName>
</protein>
<reference evidence="2" key="1">
    <citation type="journal article" date="2023" name="Mol. Phylogenet. Evol.">
        <title>Genome-scale phylogeny and comparative genomics of the fungal order Sordariales.</title>
        <authorList>
            <person name="Hensen N."/>
            <person name="Bonometti L."/>
            <person name="Westerberg I."/>
            <person name="Brannstrom I.O."/>
            <person name="Guillou S."/>
            <person name="Cros-Aarteil S."/>
            <person name="Calhoun S."/>
            <person name="Haridas S."/>
            <person name="Kuo A."/>
            <person name="Mondo S."/>
            <person name="Pangilinan J."/>
            <person name="Riley R."/>
            <person name="LaButti K."/>
            <person name="Andreopoulos B."/>
            <person name="Lipzen A."/>
            <person name="Chen C."/>
            <person name="Yan M."/>
            <person name="Daum C."/>
            <person name="Ng V."/>
            <person name="Clum A."/>
            <person name="Steindorff A."/>
            <person name="Ohm R.A."/>
            <person name="Martin F."/>
            <person name="Silar P."/>
            <person name="Natvig D.O."/>
            <person name="Lalanne C."/>
            <person name="Gautier V."/>
            <person name="Ament-Velasquez S.L."/>
            <person name="Kruys A."/>
            <person name="Hutchinson M.I."/>
            <person name="Powell A.J."/>
            <person name="Barry K."/>
            <person name="Miller A.N."/>
            <person name="Grigoriev I.V."/>
            <person name="Debuchy R."/>
            <person name="Gladieux P."/>
            <person name="Hiltunen Thoren M."/>
            <person name="Johannesson H."/>
        </authorList>
    </citation>
    <scope>NUCLEOTIDE SEQUENCE</scope>
    <source>
        <strain evidence="2">CBS 314.62</strain>
    </source>
</reference>
<proteinExistence type="predicted"/>
<dbReference type="EMBL" id="JAULSO010000002">
    <property type="protein sequence ID" value="KAK3690521.1"/>
    <property type="molecule type" value="Genomic_DNA"/>
</dbReference>
<dbReference type="AlphaFoldDB" id="A0AAE0XDK0"/>
<evidence type="ECO:0000313" key="3">
    <source>
        <dbReference type="Proteomes" id="UP001270362"/>
    </source>
</evidence>
<name>A0AAE0XDK0_9PEZI</name>